<feature type="compositionally biased region" description="Polar residues" evidence="1">
    <location>
        <begin position="46"/>
        <end position="67"/>
    </location>
</feature>
<dbReference type="PANTHER" id="PTHR42051:SF1">
    <property type="entry name" value="MEIOTICALLY UP-REGULATED PROTEIN PB1A10.08"/>
    <property type="match status" value="1"/>
</dbReference>
<name>A0A5N6K1N6_MONLA</name>
<accession>A0A5N6K1N6</accession>
<dbReference type="Proteomes" id="UP000326757">
    <property type="component" value="Unassembled WGS sequence"/>
</dbReference>
<evidence type="ECO:0000313" key="3">
    <source>
        <dbReference type="Proteomes" id="UP000326757"/>
    </source>
</evidence>
<keyword evidence="3" id="KW-1185">Reference proteome</keyword>
<feature type="region of interest" description="Disordered" evidence="1">
    <location>
        <begin position="1"/>
        <end position="113"/>
    </location>
</feature>
<sequence length="495" mass="54382">MPTSFSLFTTQKPKLIPSTSSSSSSSSSPLSSPLNKSIFESKYEQTSDIMPKSTSSTKVTNSFTSSPVVIPSRGHHDSFKNGLPFEPRKDRRQTIKKYSSTRSSRRPHDVYSPDAIPPSVAALLAITAIPPPKSNKSVRRQGTSRPRLTVDAILQHTAVSEKELSMTFGMSPMELLLSPPEEIDSTDCCSENGPGSVMSSRTTSSESVPSLDDASLSDASTTPGSLITPSSRGRRSLPTRRYQPSFSGECTLHDHPLSDVDVEELDFRVFQRTSDLTKDQQPVTGVDPPRRKSAFKSNLTASLRALRSAAKSFSSLTTPMITPDDFLTRSIMSIDPRVPFTDERMPPLLVDTPTPALRRYLNPTTNAPTDAHVPTSLTQTMSAPQCTASIQMQTYKVSKSPRASSPTGLNKRREGNSEQAFAEVASEPVARQRDMRENSDFIRIAVMEMAMRKNGKLDDRKPGRARWALPPRQAPSKPYEIGNDGVPLRWTALTY</sequence>
<comment type="caution">
    <text evidence="2">The sequence shown here is derived from an EMBL/GenBank/DDBJ whole genome shotgun (WGS) entry which is preliminary data.</text>
</comment>
<dbReference type="AlphaFoldDB" id="A0A5N6K1N6"/>
<dbReference type="InterPro" id="IPR034443">
    <property type="entry name" value="PB1A10.08"/>
</dbReference>
<gene>
    <name evidence="2" type="ORF">EYC80_008832</name>
</gene>
<feature type="compositionally biased region" description="Low complexity" evidence="1">
    <location>
        <begin position="12"/>
        <end position="37"/>
    </location>
</feature>
<organism evidence="2 3">
    <name type="scientific">Monilinia laxa</name>
    <name type="common">Brown rot fungus</name>
    <name type="synonym">Sclerotinia laxa</name>
    <dbReference type="NCBI Taxonomy" id="61186"/>
    <lineage>
        <taxon>Eukaryota</taxon>
        <taxon>Fungi</taxon>
        <taxon>Dikarya</taxon>
        <taxon>Ascomycota</taxon>
        <taxon>Pezizomycotina</taxon>
        <taxon>Leotiomycetes</taxon>
        <taxon>Helotiales</taxon>
        <taxon>Sclerotiniaceae</taxon>
        <taxon>Monilinia</taxon>
    </lineage>
</organism>
<protein>
    <submittedName>
        <fullName evidence="2">Uncharacterized protein</fullName>
    </submittedName>
</protein>
<dbReference type="EMBL" id="VIGI01000009">
    <property type="protein sequence ID" value="KAB8296021.1"/>
    <property type="molecule type" value="Genomic_DNA"/>
</dbReference>
<feature type="compositionally biased region" description="Low complexity" evidence="1">
    <location>
        <begin position="196"/>
        <end position="220"/>
    </location>
</feature>
<feature type="compositionally biased region" description="Polar residues" evidence="1">
    <location>
        <begin position="221"/>
        <end position="231"/>
    </location>
</feature>
<proteinExistence type="predicted"/>
<reference evidence="2 3" key="1">
    <citation type="submission" date="2019-06" db="EMBL/GenBank/DDBJ databases">
        <title>Genome Sequence of the Brown Rot Fungal Pathogen Monilinia laxa.</title>
        <authorList>
            <person name="De Miccolis Angelini R.M."/>
            <person name="Landi L."/>
            <person name="Abate D."/>
            <person name="Pollastro S."/>
            <person name="Romanazzi G."/>
            <person name="Faretra F."/>
        </authorList>
    </citation>
    <scope>NUCLEOTIDE SEQUENCE [LARGE SCALE GENOMIC DNA]</scope>
    <source>
        <strain evidence="2 3">Mlax316</strain>
    </source>
</reference>
<evidence type="ECO:0000313" key="2">
    <source>
        <dbReference type="EMBL" id="KAB8296021.1"/>
    </source>
</evidence>
<feature type="region of interest" description="Disordered" evidence="1">
    <location>
        <begin position="180"/>
        <end position="250"/>
    </location>
</feature>
<feature type="compositionally biased region" description="Polar residues" evidence="1">
    <location>
        <begin position="1"/>
        <end position="11"/>
    </location>
</feature>
<feature type="region of interest" description="Disordered" evidence="1">
    <location>
        <begin position="394"/>
        <end position="432"/>
    </location>
</feature>
<dbReference type="PANTHER" id="PTHR42051">
    <property type="entry name" value="MEIOTICALLY UP-REGULATED PROTEIN PB1A10.08"/>
    <property type="match status" value="1"/>
</dbReference>
<dbReference type="OrthoDB" id="4181307at2759"/>
<feature type="compositionally biased region" description="Polar residues" evidence="1">
    <location>
        <begin position="394"/>
        <end position="408"/>
    </location>
</feature>
<evidence type="ECO:0000256" key="1">
    <source>
        <dbReference type="SAM" id="MobiDB-lite"/>
    </source>
</evidence>